<keyword evidence="2" id="KW-1185">Reference proteome</keyword>
<proteinExistence type="predicted"/>
<accession>A0ACD0NLB3</accession>
<dbReference type="Proteomes" id="UP000245626">
    <property type="component" value="Unassembled WGS sequence"/>
</dbReference>
<protein>
    <submittedName>
        <fullName evidence="1">Uncharacterized protein</fullName>
    </submittedName>
</protein>
<reference evidence="1 2" key="1">
    <citation type="journal article" date="2018" name="Mol. Biol. Evol.">
        <title>Broad Genomic Sampling Reveals a Smut Pathogenic Ancestry of the Fungal Clade Ustilaginomycotina.</title>
        <authorList>
            <person name="Kijpornyongpan T."/>
            <person name="Mondo S.J."/>
            <person name="Barry K."/>
            <person name="Sandor L."/>
            <person name="Lee J."/>
            <person name="Lipzen A."/>
            <person name="Pangilinan J."/>
            <person name="LaButti K."/>
            <person name="Hainaut M."/>
            <person name="Henrissat B."/>
            <person name="Grigoriev I.V."/>
            <person name="Spatafora J.W."/>
            <person name="Aime M.C."/>
        </authorList>
    </citation>
    <scope>NUCLEOTIDE SEQUENCE [LARGE SCALE GENOMIC DNA]</scope>
    <source>
        <strain evidence="1 2">SA 807</strain>
    </source>
</reference>
<sequence>MNEKRMKKWTGKESPPPSPFLSEETVWFPPVGTSSQGSRSGGRHKTRRKKEPPSPSHSLQLW</sequence>
<evidence type="ECO:0000313" key="1">
    <source>
        <dbReference type="EMBL" id="PWN46586.1"/>
    </source>
</evidence>
<evidence type="ECO:0000313" key="2">
    <source>
        <dbReference type="Proteomes" id="UP000245626"/>
    </source>
</evidence>
<organism evidence="1 2">
    <name type="scientific">Violaceomyces palustris</name>
    <dbReference type="NCBI Taxonomy" id="1673888"/>
    <lineage>
        <taxon>Eukaryota</taxon>
        <taxon>Fungi</taxon>
        <taxon>Dikarya</taxon>
        <taxon>Basidiomycota</taxon>
        <taxon>Ustilaginomycotina</taxon>
        <taxon>Ustilaginomycetes</taxon>
        <taxon>Violaceomycetales</taxon>
        <taxon>Violaceomycetaceae</taxon>
        <taxon>Violaceomyces</taxon>
    </lineage>
</organism>
<dbReference type="EMBL" id="KZ820870">
    <property type="protein sequence ID" value="PWN46586.1"/>
    <property type="molecule type" value="Genomic_DNA"/>
</dbReference>
<gene>
    <name evidence="1" type="ORF">IE53DRAFT_391245</name>
</gene>
<name>A0ACD0NLB3_9BASI</name>